<protein>
    <recommendedName>
        <fullName evidence="4">ABC transporter permease</fullName>
    </recommendedName>
</protein>
<dbReference type="AlphaFoldDB" id="A0A150TQC2"/>
<organism evidence="2 3">
    <name type="scientific">Sorangium cellulosum</name>
    <name type="common">Polyangium cellulosum</name>
    <dbReference type="NCBI Taxonomy" id="56"/>
    <lineage>
        <taxon>Bacteria</taxon>
        <taxon>Pseudomonadati</taxon>
        <taxon>Myxococcota</taxon>
        <taxon>Polyangia</taxon>
        <taxon>Polyangiales</taxon>
        <taxon>Polyangiaceae</taxon>
        <taxon>Sorangium</taxon>
    </lineage>
</organism>
<name>A0A150TQC2_SORCE</name>
<dbReference type="EMBL" id="JEME01001532">
    <property type="protein sequence ID" value="KYG06895.1"/>
    <property type="molecule type" value="Genomic_DNA"/>
</dbReference>
<feature type="transmembrane region" description="Helical" evidence="1">
    <location>
        <begin position="218"/>
        <end position="246"/>
    </location>
</feature>
<dbReference type="PANTHER" id="PTHR43471:SF14">
    <property type="entry name" value="ABC-2 TYPE TRANSPORT SYSTEM PERMEASE PROTEIN"/>
    <property type="match status" value="1"/>
</dbReference>
<evidence type="ECO:0008006" key="4">
    <source>
        <dbReference type="Google" id="ProtNLM"/>
    </source>
</evidence>
<sequence>MLLRVVRHEIRVLAAGRALWITLALLALALAYGASSGATFAARREAMAAEAFALRQAELARLEALLRQGATPPRSAEDPASPLHVGGGVQYVALPRAPLAALAIGQSDVHPPLAGVSILSRQRTEADKLDLESPVSLPLGRLDLAFALVYLWPLLLLALSYDLLARDRESGVLRMLLAHPVPLPTLVLGKALARAAVAVLPALALPAAWLAVSGALGAAGAIAALALWAAVVAAYGAFWLALAVAVNALGKTSATSALALAGVFCAAVIVLPGLAGAAVSLLHPPPSRALLINAVRDDSLDARRDGSRLLARYYEDHPELRPAGEGGDDFGKLMLTTQIELERRRRPIEARFQERLAAQQALVDRLRFVSPAILAQEAMSELAGTGTRRHAMFRAQVEAYADAWRAHFIPLALGGRRLAPDDHARLPPFTFREEPLRALALRVVLSLVGIAAPTLALALFAAARLRRSRLIAPPA</sequence>
<evidence type="ECO:0000313" key="2">
    <source>
        <dbReference type="EMBL" id="KYG06895.1"/>
    </source>
</evidence>
<reference evidence="2 3" key="1">
    <citation type="submission" date="2014-02" db="EMBL/GenBank/DDBJ databases">
        <title>The small core and large imbalanced accessory genome model reveals a collaborative survival strategy of Sorangium cellulosum strains in nature.</title>
        <authorList>
            <person name="Han K."/>
            <person name="Peng R."/>
            <person name="Blom J."/>
            <person name="Li Y.-Z."/>
        </authorList>
    </citation>
    <scope>NUCLEOTIDE SEQUENCE [LARGE SCALE GENOMIC DNA]</scope>
    <source>
        <strain evidence="2 3">So0007-03</strain>
    </source>
</reference>
<dbReference type="PANTHER" id="PTHR43471">
    <property type="entry name" value="ABC TRANSPORTER PERMEASE"/>
    <property type="match status" value="1"/>
</dbReference>
<gene>
    <name evidence="2" type="ORF">BE21_32190</name>
</gene>
<comment type="caution">
    <text evidence="2">The sequence shown here is derived from an EMBL/GenBank/DDBJ whole genome shotgun (WGS) entry which is preliminary data.</text>
</comment>
<keyword evidence="1" id="KW-0812">Transmembrane</keyword>
<evidence type="ECO:0000313" key="3">
    <source>
        <dbReference type="Proteomes" id="UP000075502"/>
    </source>
</evidence>
<feature type="transmembrane region" description="Helical" evidence="1">
    <location>
        <begin position="191"/>
        <end position="212"/>
    </location>
</feature>
<feature type="transmembrane region" description="Helical" evidence="1">
    <location>
        <begin position="439"/>
        <end position="462"/>
    </location>
</feature>
<feature type="transmembrane region" description="Helical" evidence="1">
    <location>
        <begin position="258"/>
        <end position="282"/>
    </location>
</feature>
<feature type="transmembrane region" description="Helical" evidence="1">
    <location>
        <begin position="144"/>
        <end position="165"/>
    </location>
</feature>
<proteinExistence type="predicted"/>
<evidence type="ECO:0000256" key="1">
    <source>
        <dbReference type="SAM" id="Phobius"/>
    </source>
</evidence>
<keyword evidence="1" id="KW-0472">Membrane</keyword>
<dbReference type="Proteomes" id="UP000075502">
    <property type="component" value="Unassembled WGS sequence"/>
</dbReference>
<keyword evidence="1" id="KW-1133">Transmembrane helix</keyword>
<accession>A0A150TQC2</accession>
<dbReference type="Pfam" id="PF12040">
    <property type="entry name" value="DUF3526"/>
    <property type="match status" value="1"/>
</dbReference>
<dbReference type="InterPro" id="IPR021913">
    <property type="entry name" value="DUF3526"/>
</dbReference>